<proteinExistence type="predicted"/>
<dbReference type="GeneID" id="36403620"/>
<protein>
    <recommendedName>
        <fullName evidence="4">Transmembrane protein</fullName>
    </recommendedName>
</protein>
<keyword evidence="1" id="KW-1133">Transmembrane helix</keyword>
<keyword evidence="1" id="KW-0812">Transmembrane</keyword>
<feature type="transmembrane region" description="Helical" evidence="1">
    <location>
        <begin position="259"/>
        <end position="277"/>
    </location>
</feature>
<dbReference type="OMA" id="DSGMIMK"/>
<accession>A0A0P1ACC8</accession>
<evidence type="ECO:0008006" key="4">
    <source>
        <dbReference type="Google" id="ProtNLM"/>
    </source>
</evidence>
<dbReference type="OrthoDB" id="74847at2759"/>
<evidence type="ECO:0000256" key="1">
    <source>
        <dbReference type="SAM" id="Phobius"/>
    </source>
</evidence>
<dbReference type="Proteomes" id="UP000054928">
    <property type="component" value="Unassembled WGS sequence"/>
</dbReference>
<sequence length="314" mass="35005">MVLTAAEKRAARRARVLQSSDIRLKMLKGQVTSLKTPQSSDETIELEQQLNEGVDELLASASVPADSLTEPKISLRVDPAQRRRQAATRRRRNEQLVQDLLDNETTADEESHMDQQKPQLSPNTLKATIPVTNTTMSRHSIALKLHLLAERLILVMIVAGAIYSAVCMDFQSIIASWAAEDEAFVNHQELVSKGVSIDSIRQHLEREWVEPEMRQKLKHLMTQRLEMDAMSESKSSSGWLPDVADLEFFLSSLVTHPPIVLWVLLVRVLVSMSAMALHKAMKLPDVKNSDENGLGFLVNTVLSSQPVVKGAFGV</sequence>
<reference evidence="3" key="1">
    <citation type="submission" date="2014-09" db="EMBL/GenBank/DDBJ databases">
        <authorList>
            <person name="Sharma Rahul"/>
            <person name="Thines Marco"/>
        </authorList>
    </citation>
    <scope>NUCLEOTIDE SEQUENCE [LARGE SCALE GENOMIC DNA]</scope>
</reference>
<dbReference type="AlphaFoldDB" id="A0A0P1ACC8"/>
<keyword evidence="3" id="KW-1185">Reference proteome</keyword>
<feature type="transmembrane region" description="Helical" evidence="1">
    <location>
        <begin position="152"/>
        <end position="174"/>
    </location>
</feature>
<evidence type="ECO:0000313" key="2">
    <source>
        <dbReference type="EMBL" id="CEG38494.1"/>
    </source>
</evidence>
<name>A0A0P1ACC8_PLAHL</name>
<evidence type="ECO:0000313" key="3">
    <source>
        <dbReference type="Proteomes" id="UP000054928"/>
    </source>
</evidence>
<keyword evidence="1" id="KW-0472">Membrane</keyword>
<dbReference type="EMBL" id="CCYD01000322">
    <property type="protein sequence ID" value="CEG38494.1"/>
    <property type="molecule type" value="Genomic_DNA"/>
</dbReference>
<organism evidence="2 3">
    <name type="scientific">Plasmopara halstedii</name>
    <name type="common">Downy mildew of sunflower</name>
    <dbReference type="NCBI Taxonomy" id="4781"/>
    <lineage>
        <taxon>Eukaryota</taxon>
        <taxon>Sar</taxon>
        <taxon>Stramenopiles</taxon>
        <taxon>Oomycota</taxon>
        <taxon>Peronosporomycetes</taxon>
        <taxon>Peronosporales</taxon>
        <taxon>Peronosporaceae</taxon>
        <taxon>Plasmopara</taxon>
    </lineage>
</organism>
<dbReference type="RefSeq" id="XP_024574863.1">
    <property type="nucleotide sequence ID" value="XM_024723936.1"/>
</dbReference>